<dbReference type="AlphaFoldDB" id="A0A9P6C0G9"/>
<accession>A0A9P6C0G9</accession>
<organism evidence="1 2">
    <name type="scientific">Macrolepiota fuliginosa MF-IS2</name>
    <dbReference type="NCBI Taxonomy" id="1400762"/>
    <lineage>
        <taxon>Eukaryota</taxon>
        <taxon>Fungi</taxon>
        <taxon>Dikarya</taxon>
        <taxon>Basidiomycota</taxon>
        <taxon>Agaricomycotina</taxon>
        <taxon>Agaricomycetes</taxon>
        <taxon>Agaricomycetidae</taxon>
        <taxon>Agaricales</taxon>
        <taxon>Agaricineae</taxon>
        <taxon>Agaricaceae</taxon>
        <taxon>Macrolepiota</taxon>
    </lineage>
</organism>
<comment type="caution">
    <text evidence="1">The sequence shown here is derived from an EMBL/GenBank/DDBJ whole genome shotgun (WGS) entry which is preliminary data.</text>
</comment>
<keyword evidence="2" id="KW-1185">Reference proteome</keyword>
<reference evidence="1" key="1">
    <citation type="submission" date="2020-11" db="EMBL/GenBank/DDBJ databases">
        <authorList>
            <consortium name="DOE Joint Genome Institute"/>
            <person name="Ahrendt S."/>
            <person name="Riley R."/>
            <person name="Andreopoulos W."/>
            <person name="Labutti K."/>
            <person name="Pangilinan J."/>
            <person name="Ruiz-Duenas F.J."/>
            <person name="Barrasa J.M."/>
            <person name="Sanchez-Garcia M."/>
            <person name="Camarero S."/>
            <person name="Miyauchi S."/>
            <person name="Serrano A."/>
            <person name="Linde D."/>
            <person name="Babiker R."/>
            <person name="Drula E."/>
            <person name="Ayuso-Fernandez I."/>
            <person name="Pacheco R."/>
            <person name="Padilla G."/>
            <person name="Ferreira P."/>
            <person name="Barriuso J."/>
            <person name="Kellner H."/>
            <person name="Castanera R."/>
            <person name="Alfaro M."/>
            <person name="Ramirez L."/>
            <person name="Pisabarro A.G."/>
            <person name="Kuo A."/>
            <person name="Tritt A."/>
            <person name="Lipzen A."/>
            <person name="He G."/>
            <person name="Yan M."/>
            <person name="Ng V."/>
            <person name="Cullen D."/>
            <person name="Martin F."/>
            <person name="Rosso M.-N."/>
            <person name="Henrissat B."/>
            <person name="Hibbett D."/>
            <person name="Martinez A.T."/>
            <person name="Grigoriev I.V."/>
        </authorList>
    </citation>
    <scope>NUCLEOTIDE SEQUENCE</scope>
    <source>
        <strain evidence="1">MF-IS2</strain>
    </source>
</reference>
<sequence>MFLQSSSQSYQRNSYIPEVHLLADELQGIAHKLAKDMEQWIQDSKNSVDNFSQLMMFNPTTIKTHEGAAKFVSSIWENLALQNRQMCDHRSEKLLEIKKELVKPSACQIDPFVMVHQKGTTRMALWLVNTRRITS</sequence>
<proteinExistence type="predicted"/>
<dbReference type="EMBL" id="MU151363">
    <property type="protein sequence ID" value="KAF9444594.1"/>
    <property type="molecule type" value="Genomic_DNA"/>
</dbReference>
<name>A0A9P6C0G9_9AGAR</name>
<evidence type="ECO:0000313" key="1">
    <source>
        <dbReference type="EMBL" id="KAF9444594.1"/>
    </source>
</evidence>
<protein>
    <submittedName>
        <fullName evidence="1">Uncharacterized protein</fullName>
    </submittedName>
</protein>
<gene>
    <name evidence="1" type="ORF">P691DRAFT_786491</name>
</gene>
<dbReference type="Proteomes" id="UP000807342">
    <property type="component" value="Unassembled WGS sequence"/>
</dbReference>
<evidence type="ECO:0000313" key="2">
    <source>
        <dbReference type="Proteomes" id="UP000807342"/>
    </source>
</evidence>